<dbReference type="Proteomes" id="UP000629025">
    <property type="component" value="Unassembled WGS sequence"/>
</dbReference>
<reference evidence="2" key="1">
    <citation type="journal article" date="2019" name="Int. J. Syst. Evol. Microbiol.">
        <title>The Global Catalogue of Microorganisms (GCM) 10K type strain sequencing project: providing services to taxonomists for standard genome sequencing and annotation.</title>
        <authorList>
            <consortium name="The Broad Institute Genomics Platform"/>
            <consortium name="The Broad Institute Genome Sequencing Center for Infectious Disease"/>
            <person name="Wu L."/>
            <person name="Ma J."/>
        </authorList>
    </citation>
    <scope>NUCLEOTIDE SEQUENCE [LARGE SCALE GENOMIC DNA]</scope>
    <source>
        <strain evidence="2">CGMCC 1.15341</strain>
    </source>
</reference>
<name>A0ABQ1KFB3_9GAMM</name>
<dbReference type="EMBL" id="BMIJ01000005">
    <property type="protein sequence ID" value="GGB97925.1"/>
    <property type="molecule type" value="Genomic_DNA"/>
</dbReference>
<proteinExistence type="predicted"/>
<accession>A0ABQ1KFB3</accession>
<gene>
    <name evidence="1" type="ORF">GCM10011352_25040</name>
</gene>
<organism evidence="1 2">
    <name type="scientific">Marinobacterium zhoushanense</name>
    <dbReference type="NCBI Taxonomy" id="1679163"/>
    <lineage>
        <taxon>Bacteria</taxon>
        <taxon>Pseudomonadati</taxon>
        <taxon>Pseudomonadota</taxon>
        <taxon>Gammaproteobacteria</taxon>
        <taxon>Oceanospirillales</taxon>
        <taxon>Oceanospirillaceae</taxon>
        <taxon>Marinobacterium</taxon>
    </lineage>
</organism>
<comment type="caution">
    <text evidence="1">The sequence shown here is derived from an EMBL/GenBank/DDBJ whole genome shotgun (WGS) entry which is preliminary data.</text>
</comment>
<sequence>MLAKQQQIRGDIGIGIEFEAIELQHFHQRVLAQSLRVLVQQARYRHKQWVIDHRFLAGHIGAARRHGSPTNVNN</sequence>
<keyword evidence="2" id="KW-1185">Reference proteome</keyword>
<protein>
    <submittedName>
        <fullName evidence="1">Uncharacterized protein</fullName>
    </submittedName>
</protein>
<evidence type="ECO:0000313" key="2">
    <source>
        <dbReference type="Proteomes" id="UP000629025"/>
    </source>
</evidence>
<evidence type="ECO:0000313" key="1">
    <source>
        <dbReference type="EMBL" id="GGB97925.1"/>
    </source>
</evidence>